<dbReference type="CDD" id="cd07377">
    <property type="entry name" value="WHTH_GntR"/>
    <property type="match status" value="1"/>
</dbReference>
<evidence type="ECO:0000256" key="4">
    <source>
        <dbReference type="ARBA" id="ARBA00022898"/>
    </source>
</evidence>
<dbReference type="InterPro" id="IPR051446">
    <property type="entry name" value="HTH_trans_reg/aminotransferase"/>
</dbReference>
<dbReference type="InterPro" id="IPR036388">
    <property type="entry name" value="WH-like_DNA-bd_sf"/>
</dbReference>
<dbReference type="PANTHER" id="PTHR46577:SF1">
    <property type="entry name" value="HTH-TYPE TRANSCRIPTIONAL REGULATORY PROTEIN GABR"/>
    <property type="match status" value="1"/>
</dbReference>
<keyword evidence="6" id="KW-0238">DNA-binding</keyword>
<dbReference type="GO" id="GO:0008483">
    <property type="term" value="F:transaminase activity"/>
    <property type="evidence" value="ECO:0007669"/>
    <property type="project" value="UniProtKB-KW"/>
</dbReference>
<keyword evidence="9" id="KW-0808">Transferase</keyword>
<keyword evidence="10" id="KW-1185">Reference proteome</keyword>
<dbReference type="PANTHER" id="PTHR46577">
    <property type="entry name" value="HTH-TYPE TRANSCRIPTIONAL REGULATORY PROTEIN GABR"/>
    <property type="match status" value="1"/>
</dbReference>
<evidence type="ECO:0000256" key="1">
    <source>
        <dbReference type="ARBA" id="ARBA00001933"/>
    </source>
</evidence>
<proteinExistence type="inferred from homology"/>
<dbReference type="GO" id="GO:0003700">
    <property type="term" value="F:DNA-binding transcription factor activity"/>
    <property type="evidence" value="ECO:0007669"/>
    <property type="project" value="InterPro"/>
</dbReference>
<protein>
    <submittedName>
        <fullName evidence="9">PLP-dependent aminotransferase family protein</fullName>
    </submittedName>
</protein>
<evidence type="ECO:0000313" key="10">
    <source>
        <dbReference type="Proteomes" id="UP000553776"/>
    </source>
</evidence>
<dbReference type="SMART" id="SM00345">
    <property type="entry name" value="HTH_GNTR"/>
    <property type="match status" value="1"/>
</dbReference>
<keyword evidence="7" id="KW-0804">Transcription</keyword>
<dbReference type="GO" id="GO:0030170">
    <property type="term" value="F:pyridoxal phosphate binding"/>
    <property type="evidence" value="ECO:0007669"/>
    <property type="project" value="InterPro"/>
</dbReference>
<evidence type="ECO:0000256" key="7">
    <source>
        <dbReference type="ARBA" id="ARBA00023163"/>
    </source>
</evidence>
<evidence type="ECO:0000256" key="3">
    <source>
        <dbReference type="ARBA" id="ARBA00022576"/>
    </source>
</evidence>
<gene>
    <name evidence="9" type="ORF">H7B90_22445</name>
</gene>
<keyword evidence="5" id="KW-0805">Transcription regulation</keyword>
<dbReference type="SUPFAM" id="SSF53383">
    <property type="entry name" value="PLP-dependent transferases"/>
    <property type="match status" value="1"/>
</dbReference>
<organism evidence="9 10">
    <name type="scientific">Cohnella xylanilytica</name>
    <dbReference type="NCBI Taxonomy" id="557555"/>
    <lineage>
        <taxon>Bacteria</taxon>
        <taxon>Bacillati</taxon>
        <taxon>Bacillota</taxon>
        <taxon>Bacilli</taxon>
        <taxon>Bacillales</taxon>
        <taxon>Paenibacillaceae</taxon>
        <taxon>Cohnella</taxon>
    </lineage>
</organism>
<dbReference type="AlphaFoldDB" id="A0A841U042"/>
<dbReference type="CDD" id="cd00609">
    <property type="entry name" value="AAT_like"/>
    <property type="match status" value="1"/>
</dbReference>
<dbReference type="Pfam" id="PF00392">
    <property type="entry name" value="GntR"/>
    <property type="match status" value="1"/>
</dbReference>
<dbReference type="Proteomes" id="UP000553776">
    <property type="component" value="Unassembled WGS sequence"/>
</dbReference>
<reference evidence="9 10" key="1">
    <citation type="submission" date="2020-08" db="EMBL/GenBank/DDBJ databases">
        <title>Cohnella phylogeny.</title>
        <authorList>
            <person name="Dunlap C."/>
        </authorList>
    </citation>
    <scope>NUCLEOTIDE SEQUENCE [LARGE SCALE GENOMIC DNA]</scope>
    <source>
        <strain evidence="9 10">DSM 25239</strain>
    </source>
</reference>
<dbReference type="PROSITE" id="PS50949">
    <property type="entry name" value="HTH_GNTR"/>
    <property type="match status" value="1"/>
</dbReference>
<feature type="domain" description="HTH gntR-type" evidence="8">
    <location>
        <begin position="1"/>
        <end position="69"/>
    </location>
</feature>
<accession>A0A841U042</accession>
<name>A0A841U042_9BACL</name>
<dbReference type="Gene3D" id="3.40.640.10">
    <property type="entry name" value="Type I PLP-dependent aspartate aminotransferase-like (Major domain)"/>
    <property type="match status" value="1"/>
</dbReference>
<dbReference type="RefSeq" id="WP_185138138.1">
    <property type="nucleotide sequence ID" value="NZ_BORM01000003.1"/>
</dbReference>
<dbReference type="Pfam" id="PF00155">
    <property type="entry name" value="Aminotran_1_2"/>
    <property type="match status" value="1"/>
</dbReference>
<evidence type="ECO:0000256" key="2">
    <source>
        <dbReference type="ARBA" id="ARBA00005384"/>
    </source>
</evidence>
<dbReference type="InterPro" id="IPR000524">
    <property type="entry name" value="Tscrpt_reg_HTH_GntR"/>
</dbReference>
<comment type="similarity">
    <text evidence="2">In the C-terminal section; belongs to the class-I pyridoxal-phosphate-dependent aminotransferase family.</text>
</comment>
<keyword evidence="3 9" id="KW-0032">Aminotransferase</keyword>
<evidence type="ECO:0000313" key="9">
    <source>
        <dbReference type="EMBL" id="MBB6694167.1"/>
    </source>
</evidence>
<keyword evidence="4" id="KW-0663">Pyridoxal phosphate</keyword>
<dbReference type="Gene3D" id="1.10.10.10">
    <property type="entry name" value="Winged helix-like DNA-binding domain superfamily/Winged helix DNA-binding domain"/>
    <property type="match status" value="1"/>
</dbReference>
<sequence length="450" mass="51431">MHKYLEVLTELEGLLGRAPFRQGEKLPSIRELARRHGCSMATAIRALAELERRHLVYSVPGSGYYAVGAARPEPSDSAGLVDFASSSPDPAMFPYLDFRHCINKAIDTYKNDLFIYGTPSGLETLMPAFRKQLAEYQVFADASRLVVVSGVQQALSLLAAFPFPNGRTRVLVEQPGYHLFIEYLETHGIPAAGIRRTADGIDMDELEAIFRTGEIKFFYTMPRFHNPLGSSYDRRRKLDILELARRYDVYVVEDDYLADFETDSKEDPIYAYDRDERVIYLKSYSKIIFPGLRVGLAVLPSTMAAAFNRHKKLNDIDSSLLSQAALEIYFRSGMFERHRRKLRDLYARRSRRLQDALRAAAEESAGLFSYPGGGQRPAFHSHLVLHRPVSPSKLRERIRRDSVELDRIERHYLKDYPRQALLNLSVTRVKEEDIERGVERLASAIRYAAR</sequence>
<evidence type="ECO:0000259" key="8">
    <source>
        <dbReference type="PROSITE" id="PS50949"/>
    </source>
</evidence>
<dbReference type="InterPro" id="IPR036390">
    <property type="entry name" value="WH_DNA-bd_sf"/>
</dbReference>
<dbReference type="InterPro" id="IPR004839">
    <property type="entry name" value="Aminotransferase_I/II_large"/>
</dbReference>
<dbReference type="GO" id="GO:0003677">
    <property type="term" value="F:DNA binding"/>
    <property type="evidence" value="ECO:0007669"/>
    <property type="project" value="UniProtKB-KW"/>
</dbReference>
<evidence type="ECO:0000256" key="6">
    <source>
        <dbReference type="ARBA" id="ARBA00023125"/>
    </source>
</evidence>
<dbReference type="InterPro" id="IPR015421">
    <property type="entry name" value="PyrdxlP-dep_Trfase_major"/>
</dbReference>
<dbReference type="EMBL" id="JACJVR010000086">
    <property type="protein sequence ID" value="MBB6694167.1"/>
    <property type="molecule type" value="Genomic_DNA"/>
</dbReference>
<evidence type="ECO:0000256" key="5">
    <source>
        <dbReference type="ARBA" id="ARBA00023015"/>
    </source>
</evidence>
<dbReference type="SUPFAM" id="SSF46785">
    <property type="entry name" value="Winged helix' DNA-binding domain"/>
    <property type="match status" value="1"/>
</dbReference>
<comment type="cofactor">
    <cofactor evidence="1">
        <name>pyridoxal 5'-phosphate</name>
        <dbReference type="ChEBI" id="CHEBI:597326"/>
    </cofactor>
</comment>
<comment type="caution">
    <text evidence="9">The sequence shown here is derived from an EMBL/GenBank/DDBJ whole genome shotgun (WGS) entry which is preliminary data.</text>
</comment>
<dbReference type="InterPro" id="IPR015424">
    <property type="entry name" value="PyrdxlP-dep_Trfase"/>
</dbReference>